<dbReference type="AlphaFoldDB" id="A0A9X9A6H8"/>
<sequence>KNAYEAIKEIVEALPNDMEALYMWSSIKHNYIRDNWIPHSPKDISKLLLGGSNLLIYNEKQLLEAILKSLDRLQKKLQGETPAMIDLWNESKENGFRPKNENAFSDYIKRHLEEDLNHRGIIVNREVEIRRGYGTGSGERTDIQINAIIKDPTEQRNKKITVIIEVKGCWHRELDIAMEEQLINRYLSDNECNYGIYLVGWFYCKQWRESTVTFEEKGKYFKEKAKDLSNKHKVTVVPYIMNTALRN</sequence>
<reference evidence="1 2" key="1">
    <citation type="journal article" date="2019" name="Environ. Microbiol.">
        <title>An active ?-lactamase is a part of an orchestrated cell wall stress resistance network of Bacillus subtilis and related rhizosphere species.</title>
        <authorList>
            <person name="Bucher T."/>
            <person name="Keren-Paz A."/>
            <person name="Hausser J."/>
            <person name="Olender T."/>
            <person name="Cytryn E."/>
            <person name="Kolodkin-Gal I."/>
        </authorList>
    </citation>
    <scope>NUCLEOTIDE SEQUENCE [LARGE SCALE GENOMIC DNA]</scope>
    <source>
        <strain evidence="1 2">I32</strain>
    </source>
</reference>
<dbReference type="Proteomes" id="UP000308444">
    <property type="component" value="Unassembled WGS sequence"/>
</dbReference>
<evidence type="ECO:0000313" key="2">
    <source>
        <dbReference type="Proteomes" id="UP000308444"/>
    </source>
</evidence>
<dbReference type="EMBL" id="SZOH01001617">
    <property type="protein sequence ID" value="TKJ00319.1"/>
    <property type="molecule type" value="Genomic_DNA"/>
</dbReference>
<name>A0A9X9A6H8_BACCE</name>
<accession>A0A9X9A6H8</accession>
<proteinExistence type="predicted"/>
<organism evidence="1 2">
    <name type="scientific">Bacillus cereus</name>
    <dbReference type="NCBI Taxonomy" id="1396"/>
    <lineage>
        <taxon>Bacteria</taxon>
        <taxon>Bacillati</taxon>
        <taxon>Bacillota</taxon>
        <taxon>Bacilli</taxon>
        <taxon>Bacillales</taxon>
        <taxon>Bacillaceae</taxon>
        <taxon>Bacillus</taxon>
        <taxon>Bacillus cereus group</taxon>
    </lineage>
</organism>
<protein>
    <submittedName>
        <fullName evidence="1">Uncharacterized protein</fullName>
    </submittedName>
</protein>
<evidence type="ECO:0000313" key="1">
    <source>
        <dbReference type="EMBL" id="TKJ00319.1"/>
    </source>
</evidence>
<feature type="non-terminal residue" evidence="1">
    <location>
        <position position="1"/>
    </location>
</feature>
<comment type="caution">
    <text evidence="1">The sequence shown here is derived from an EMBL/GenBank/DDBJ whole genome shotgun (WGS) entry which is preliminary data.</text>
</comment>
<gene>
    <name evidence="1" type="ORF">FC695_21920</name>
</gene>